<dbReference type="Proteomes" id="UP001057452">
    <property type="component" value="Chromosome 3"/>
</dbReference>
<comment type="caution">
    <text evidence="1">The sequence shown here is derived from an EMBL/GenBank/DDBJ whole genome shotgun (WGS) entry which is preliminary data.</text>
</comment>
<name>A0ACB9XR01_CHAAC</name>
<evidence type="ECO:0000313" key="2">
    <source>
        <dbReference type="Proteomes" id="UP001057452"/>
    </source>
</evidence>
<protein>
    <submittedName>
        <fullName evidence="1">Uncharacterized protein</fullName>
    </submittedName>
</protein>
<gene>
    <name evidence="1" type="ORF">KUCAC02_001575</name>
</gene>
<sequence length="83" mass="9285">MTGFRVDLSSCFGLAKRSKTSYLDSLEIPEQVGKEIKVSAGVMAKPREKNKAIRRDRQAEEKDTVSTEKQKTAVFERYSGLSA</sequence>
<dbReference type="EMBL" id="CM043787">
    <property type="protein sequence ID" value="KAI4829915.1"/>
    <property type="molecule type" value="Genomic_DNA"/>
</dbReference>
<organism evidence="1 2">
    <name type="scientific">Chaenocephalus aceratus</name>
    <name type="common">Blackfin icefish</name>
    <name type="synonym">Chaenichthys aceratus</name>
    <dbReference type="NCBI Taxonomy" id="36190"/>
    <lineage>
        <taxon>Eukaryota</taxon>
        <taxon>Metazoa</taxon>
        <taxon>Chordata</taxon>
        <taxon>Craniata</taxon>
        <taxon>Vertebrata</taxon>
        <taxon>Euteleostomi</taxon>
        <taxon>Actinopterygii</taxon>
        <taxon>Neopterygii</taxon>
        <taxon>Teleostei</taxon>
        <taxon>Neoteleostei</taxon>
        <taxon>Acanthomorphata</taxon>
        <taxon>Eupercaria</taxon>
        <taxon>Perciformes</taxon>
        <taxon>Notothenioidei</taxon>
        <taxon>Channichthyidae</taxon>
        <taxon>Chaenocephalus</taxon>
    </lineage>
</organism>
<keyword evidence="2" id="KW-1185">Reference proteome</keyword>
<reference evidence="1" key="1">
    <citation type="submission" date="2022-05" db="EMBL/GenBank/DDBJ databases">
        <title>Chromosome-level genome of Chaenocephalus aceratus.</title>
        <authorList>
            <person name="Park H."/>
        </authorList>
    </citation>
    <scope>NUCLEOTIDE SEQUENCE</scope>
    <source>
        <strain evidence="1">KU_202001</strain>
    </source>
</reference>
<accession>A0ACB9XR01</accession>
<evidence type="ECO:0000313" key="1">
    <source>
        <dbReference type="EMBL" id="KAI4829915.1"/>
    </source>
</evidence>
<proteinExistence type="predicted"/>